<name>A0A1B8HNE0_9GAMM</name>
<dbReference type="InterPro" id="IPR027417">
    <property type="entry name" value="P-loop_NTPase"/>
</dbReference>
<keyword evidence="5" id="KW-0547">Nucleotide-binding</keyword>
<evidence type="ECO:0000259" key="13">
    <source>
        <dbReference type="PROSITE" id="PS50990"/>
    </source>
</evidence>
<feature type="domain" description="ABC transmembrane type-1" evidence="12">
    <location>
        <begin position="166"/>
        <end position="444"/>
    </location>
</feature>
<accession>A0A1B8HNE0</accession>
<dbReference type="GO" id="GO:0016887">
    <property type="term" value="F:ATP hydrolysis activity"/>
    <property type="evidence" value="ECO:0007669"/>
    <property type="project" value="InterPro"/>
</dbReference>
<feature type="transmembrane region" description="Helical" evidence="10">
    <location>
        <begin position="286"/>
        <end position="314"/>
    </location>
</feature>
<dbReference type="PROSITE" id="PS50990">
    <property type="entry name" value="PEPTIDASE_C39"/>
    <property type="match status" value="1"/>
</dbReference>
<dbReference type="AlphaFoldDB" id="A0A1B8HNE0"/>
<evidence type="ECO:0000256" key="4">
    <source>
        <dbReference type="ARBA" id="ARBA00022692"/>
    </source>
</evidence>
<organism evidence="14 15">
    <name type="scientific">Morganella psychrotolerans</name>
    <dbReference type="NCBI Taxonomy" id="368603"/>
    <lineage>
        <taxon>Bacteria</taxon>
        <taxon>Pseudomonadati</taxon>
        <taxon>Pseudomonadota</taxon>
        <taxon>Gammaproteobacteria</taxon>
        <taxon>Enterobacterales</taxon>
        <taxon>Morganellaceae</taxon>
        <taxon>Morganella</taxon>
    </lineage>
</organism>
<dbReference type="GO" id="GO:0005524">
    <property type="term" value="F:ATP binding"/>
    <property type="evidence" value="ECO:0007669"/>
    <property type="project" value="UniProtKB-KW"/>
</dbReference>
<evidence type="ECO:0000256" key="2">
    <source>
        <dbReference type="ARBA" id="ARBA00022448"/>
    </source>
</evidence>
<gene>
    <name evidence="14" type="ORF">AYY17_14585</name>
</gene>
<dbReference type="InterPro" id="IPR003439">
    <property type="entry name" value="ABC_transporter-like_ATP-bd"/>
</dbReference>
<feature type="transmembrane region" description="Helical" evidence="10">
    <location>
        <begin position="162"/>
        <end position="185"/>
    </location>
</feature>
<evidence type="ECO:0000313" key="15">
    <source>
        <dbReference type="Proteomes" id="UP000092247"/>
    </source>
</evidence>
<evidence type="ECO:0000256" key="10">
    <source>
        <dbReference type="SAM" id="Phobius"/>
    </source>
</evidence>
<dbReference type="InterPro" id="IPR039421">
    <property type="entry name" value="Type_1_exporter"/>
</dbReference>
<keyword evidence="3" id="KW-1003">Cell membrane</keyword>
<dbReference type="PANTHER" id="PTHR43394:SF1">
    <property type="entry name" value="ATP-BINDING CASSETTE SUB-FAMILY B MEMBER 10, MITOCHONDRIAL"/>
    <property type="match status" value="1"/>
</dbReference>
<evidence type="ECO:0000256" key="8">
    <source>
        <dbReference type="ARBA" id="ARBA00022989"/>
    </source>
</evidence>
<keyword evidence="6" id="KW-0378">Hydrolase</keyword>
<dbReference type="FunFam" id="3.40.50.300:FF:000299">
    <property type="entry name" value="ABC transporter ATP-binding protein/permease"/>
    <property type="match status" value="1"/>
</dbReference>
<dbReference type="Gene3D" id="3.40.50.300">
    <property type="entry name" value="P-loop containing nucleotide triphosphate hydrolases"/>
    <property type="match status" value="1"/>
</dbReference>
<evidence type="ECO:0000256" key="9">
    <source>
        <dbReference type="ARBA" id="ARBA00023136"/>
    </source>
</evidence>
<dbReference type="EMBL" id="LZEX01000002">
    <property type="protein sequence ID" value="OBU10824.1"/>
    <property type="molecule type" value="Genomic_DNA"/>
</dbReference>
<dbReference type="PROSITE" id="PS50929">
    <property type="entry name" value="ABC_TM1F"/>
    <property type="match status" value="1"/>
</dbReference>
<dbReference type="InterPro" id="IPR017871">
    <property type="entry name" value="ABC_transporter-like_CS"/>
</dbReference>
<dbReference type="SUPFAM" id="SSF90123">
    <property type="entry name" value="ABC transporter transmembrane region"/>
    <property type="match status" value="1"/>
</dbReference>
<dbReference type="STRING" id="368603.AYY16_18435"/>
<evidence type="ECO:0000256" key="5">
    <source>
        <dbReference type="ARBA" id="ARBA00022741"/>
    </source>
</evidence>
<evidence type="ECO:0000256" key="6">
    <source>
        <dbReference type="ARBA" id="ARBA00022801"/>
    </source>
</evidence>
<evidence type="ECO:0000256" key="3">
    <source>
        <dbReference type="ARBA" id="ARBA00022475"/>
    </source>
</evidence>
<dbReference type="InterPro" id="IPR005074">
    <property type="entry name" value="Peptidase_C39"/>
</dbReference>
<comment type="subcellular location">
    <subcellularLocation>
        <location evidence="1">Cell membrane</location>
        <topology evidence="1">Multi-pass membrane protein</topology>
    </subcellularLocation>
</comment>
<feature type="domain" description="ABC transporter" evidence="11">
    <location>
        <begin position="478"/>
        <end position="713"/>
    </location>
</feature>
<protein>
    <submittedName>
        <fullName evidence="14">ATP-binding protein</fullName>
    </submittedName>
</protein>
<feature type="transmembrane region" description="Helical" evidence="10">
    <location>
        <begin position="197"/>
        <end position="215"/>
    </location>
</feature>
<sequence>MSEQQQSEYNETWLQALILAARHYRLPVSEENARVNFTYSSGTGQKTELQRIARNIGLTLDRVPLTKEMLNPWYLPFIVALPDGQALYAESISADGRVQVVLLHGGQKKNHIALDELLKLTQGGDVILARPERNVPDARVDDYIRPFKKSWFWDIVLRDRKYFVSVLIAALLANVLALSSIIFSMQVYDRVIPGKSIPTLLVLFIGVLIAMGFEFTMRIMRVRLIDLIGKRADLKITDTVFGHALRIRMKERMRSTGTFVSQLRELENVRETITSTTVTAASDLPFFFLFLVILWLIAGPLALVPLVALFFMILPGLLLQPKLGKLANEAMRESTLRNASLIEAVQCAEDIKFHRAEPRFQQEWNYLNEKVGDTNLKVKFITQGLMTWSQTIQTLVFAVTVLCGAFLVMDGAITTGALLGASILSSRMMAPMAQISGLLARWQSTKVSLKSLNELMEKPVDAQYGTKLIHKPSLTGHYEFENVSVTYDVQANPVLTIGSLTIKPGEKIAILGRNGSGKSTLLYALSGLLDPVAGQIRLDDVNLSAIDPYDVRRDIGYLGANSRLLHGTLRDNMTLGAPKADDVQIIDALQIAGVADLVSSSPQGLSRVLWEGGIGMSGGQRQAVLLARTILTNPNIVLLDEPTSALDEIAEQRLISGLKTWAQDKTLVVATHRTSVLQLVDRIIVMNNGRIVLDGARDEVLRNLMSGTTAPAKAGN</sequence>
<dbReference type="PROSITE" id="PS50893">
    <property type="entry name" value="ABC_TRANSPORTER_2"/>
    <property type="match status" value="1"/>
</dbReference>
<dbReference type="GO" id="GO:0015421">
    <property type="term" value="F:ABC-type oligopeptide transporter activity"/>
    <property type="evidence" value="ECO:0007669"/>
    <property type="project" value="TreeGrafter"/>
</dbReference>
<keyword evidence="9 10" id="KW-0472">Membrane</keyword>
<dbReference type="Gene3D" id="3.90.70.10">
    <property type="entry name" value="Cysteine proteinases"/>
    <property type="match status" value="1"/>
</dbReference>
<dbReference type="SMART" id="SM00382">
    <property type="entry name" value="AAA"/>
    <property type="match status" value="1"/>
</dbReference>
<dbReference type="NCBIfam" id="TIGR03375">
    <property type="entry name" value="type_I_sec_LssB"/>
    <property type="match status" value="1"/>
</dbReference>
<keyword evidence="7 14" id="KW-0067">ATP-binding</keyword>
<feature type="domain" description="Peptidase C39" evidence="13">
    <location>
        <begin position="5"/>
        <end position="128"/>
    </location>
</feature>
<dbReference type="SUPFAM" id="SSF52540">
    <property type="entry name" value="P-loop containing nucleoside triphosphate hydrolases"/>
    <property type="match status" value="1"/>
</dbReference>
<evidence type="ECO:0000259" key="12">
    <source>
        <dbReference type="PROSITE" id="PS50929"/>
    </source>
</evidence>
<keyword evidence="4 10" id="KW-0812">Transmembrane</keyword>
<evidence type="ECO:0000256" key="1">
    <source>
        <dbReference type="ARBA" id="ARBA00004651"/>
    </source>
</evidence>
<dbReference type="CDD" id="cd18587">
    <property type="entry name" value="ABC_6TM_LapB_like"/>
    <property type="match status" value="1"/>
</dbReference>
<dbReference type="Proteomes" id="UP000092247">
    <property type="component" value="Unassembled WGS sequence"/>
</dbReference>
<evidence type="ECO:0000259" key="11">
    <source>
        <dbReference type="PROSITE" id="PS50893"/>
    </source>
</evidence>
<proteinExistence type="predicted"/>
<dbReference type="GO" id="GO:0008233">
    <property type="term" value="F:peptidase activity"/>
    <property type="evidence" value="ECO:0007669"/>
    <property type="project" value="InterPro"/>
</dbReference>
<reference evidence="14 15" key="1">
    <citation type="submission" date="2016-06" db="EMBL/GenBank/DDBJ databases">
        <authorList>
            <person name="Kjaerup R.B."/>
            <person name="Dalgaard T.S."/>
            <person name="Juul-Madsen H.R."/>
        </authorList>
    </citation>
    <scope>NUCLEOTIDE SEQUENCE [LARGE SCALE GENOMIC DNA]</scope>
    <source>
        <strain evidence="14 15">GCSL-Mp3</strain>
    </source>
</reference>
<dbReference type="GO" id="GO:0005886">
    <property type="term" value="C:plasma membrane"/>
    <property type="evidence" value="ECO:0007669"/>
    <property type="project" value="UniProtKB-SubCell"/>
</dbReference>
<dbReference type="Gene3D" id="1.20.1560.10">
    <property type="entry name" value="ABC transporter type 1, transmembrane domain"/>
    <property type="match status" value="1"/>
</dbReference>
<dbReference type="InterPro" id="IPR017750">
    <property type="entry name" value="ATPase_T1SS"/>
</dbReference>
<evidence type="ECO:0000313" key="14">
    <source>
        <dbReference type="EMBL" id="OBU10824.1"/>
    </source>
</evidence>
<keyword evidence="8 10" id="KW-1133">Transmembrane helix</keyword>
<dbReference type="PROSITE" id="PS00211">
    <property type="entry name" value="ABC_TRANSPORTER_1"/>
    <property type="match status" value="1"/>
</dbReference>
<comment type="caution">
    <text evidence="14">The sequence shown here is derived from an EMBL/GenBank/DDBJ whole genome shotgun (WGS) entry which is preliminary data.</text>
</comment>
<dbReference type="PANTHER" id="PTHR43394">
    <property type="entry name" value="ATP-DEPENDENT PERMEASE MDL1, MITOCHONDRIAL"/>
    <property type="match status" value="1"/>
</dbReference>
<evidence type="ECO:0000256" key="7">
    <source>
        <dbReference type="ARBA" id="ARBA00022840"/>
    </source>
</evidence>
<dbReference type="InterPro" id="IPR011527">
    <property type="entry name" value="ABC1_TM_dom"/>
</dbReference>
<keyword evidence="2" id="KW-0813">Transport</keyword>
<dbReference type="Pfam" id="PF00664">
    <property type="entry name" value="ABC_membrane"/>
    <property type="match status" value="1"/>
</dbReference>
<dbReference type="GO" id="GO:0006508">
    <property type="term" value="P:proteolysis"/>
    <property type="evidence" value="ECO:0007669"/>
    <property type="project" value="InterPro"/>
</dbReference>
<dbReference type="InterPro" id="IPR003593">
    <property type="entry name" value="AAA+_ATPase"/>
</dbReference>
<dbReference type="Pfam" id="PF00005">
    <property type="entry name" value="ABC_tran"/>
    <property type="match status" value="1"/>
</dbReference>
<dbReference type="InterPro" id="IPR036640">
    <property type="entry name" value="ABC1_TM_sf"/>
</dbReference>